<feature type="transmembrane region" description="Helical" evidence="1">
    <location>
        <begin position="35"/>
        <end position="52"/>
    </location>
</feature>
<reference evidence="2 3" key="1">
    <citation type="journal article" date="2015" name="Int. J. Syst. Evol. Microbiol.">
        <title>Streptomyces gilvifuscus sp. nov., an actinomycete that produces antibacterial compounds isolated from soil.</title>
        <authorList>
            <person name="Nguyen T.M."/>
            <person name="Kim J."/>
        </authorList>
    </citation>
    <scope>NUCLEOTIDE SEQUENCE [LARGE SCALE GENOMIC DNA]</scope>
    <source>
        <strain evidence="2 3">T113</strain>
    </source>
</reference>
<gene>
    <name evidence="2" type="ORF">PO587_44140</name>
</gene>
<keyword evidence="1" id="KW-1133">Transmembrane helix</keyword>
<protein>
    <submittedName>
        <fullName evidence="2">Uncharacterized protein</fullName>
    </submittedName>
</protein>
<accession>A0ABT5G977</accession>
<dbReference type="EMBL" id="JAQOSK010000036">
    <property type="protein sequence ID" value="MDC2961433.1"/>
    <property type="molecule type" value="Genomic_DNA"/>
</dbReference>
<proteinExistence type="predicted"/>
<keyword evidence="1" id="KW-0472">Membrane</keyword>
<keyword evidence="1" id="KW-0812">Transmembrane</keyword>
<dbReference type="Proteomes" id="UP001221328">
    <property type="component" value="Unassembled WGS sequence"/>
</dbReference>
<evidence type="ECO:0000256" key="1">
    <source>
        <dbReference type="SAM" id="Phobius"/>
    </source>
</evidence>
<evidence type="ECO:0000313" key="2">
    <source>
        <dbReference type="EMBL" id="MDC2961433.1"/>
    </source>
</evidence>
<keyword evidence="3" id="KW-1185">Reference proteome</keyword>
<comment type="caution">
    <text evidence="2">The sequence shown here is derived from an EMBL/GenBank/DDBJ whole genome shotgun (WGS) entry which is preliminary data.</text>
</comment>
<organism evidence="2 3">
    <name type="scientific">Streptomyces gilvifuscus</name>
    <dbReference type="NCBI Taxonomy" id="1550617"/>
    <lineage>
        <taxon>Bacteria</taxon>
        <taxon>Bacillati</taxon>
        <taxon>Actinomycetota</taxon>
        <taxon>Actinomycetes</taxon>
        <taxon>Kitasatosporales</taxon>
        <taxon>Streptomycetaceae</taxon>
        <taxon>Streptomyces</taxon>
    </lineage>
</organism>
<name>A0ABT5G977_9ACTN</name>
<dbReference type="RefSeq" id="WP_272179252.1">
    <property type="nucleotide sequence ID" value="NZ_JAQOSK010000036.1"/>
</dbReference>
<evidence type="ECO:0000313" key="3">
    <source>
        <dbReference type="Proteomes" id="UP001221328"/>
    </source>
</evidence>
<sequence length="71" mass="7835">MIRIGRRLRGPFHISGGPIVAFFVLLLYAGVVVVWVIIGAAAYLGLGIAYLVETSINERRQRQAARLAVER</sequence>
<feature type="transmembrane region" description="Helical" evidence="1">
    <location>
        <begin position="12"/>
        <end position="29"/>
    </location>
</feature>